<sequence length="667" mass="70859">MQALTSRRGVSRTNAPIPATTRTTGKLVAISQSGSSRRPRIACAATLGLDQIPIEALAAGGVALAGIIGAITVQMQQQSQASGGDAALANAADGAEVVPPPPPPPPRENAVLVLGATGRLGRRVVAKLLAAGRTVVAGSRTLDKARDVLLGSGEGRMGLREGFQDIDRSSGGILFLEQVDITNPESLTRPGLWEGVQQVVLTVGTVFGPLPEGGFGVLDGMTSERVEAEGISSLVSLLPKLLPKKATRTSNLVLPMHTAEQLDMWQKLDDVIMGGASNSGLEVAPEGAGVMGAVWRGNLVVEGGGFCGTRTRKLDLNLGDQDGVHLRLLGDGQTFKLNIKTIDQEDIPESTYQATFDTVAGQWTDVYLPWHNFVPVKRAQSDPDDPPLDPSRISKLGLVLSRFEFNKLPNQDYKPGPFELLIEGGIRAYQDVRPQLVMISSAGVERNAIIGDDAVRRAADIPIVQLNPNGTLNHKYTAEIAVRSSGYPYSVVRSTGMIDSSEGGPYLLQADQGDEIVGQISRDEVAECLAMAINMPEATGKTFELRRNEAAESKGKRPMGQKDYVRLFLKLALDKQRWRVGLRPMPKAVPPPAPVSEERRKEIVAQVAVIRGQQQPTTTAAATVQPRAGDGANGSTVISATSPPPPAADAETAKQEVKATKAVEVRA</sequence>
<dbReference type="AlphaFoldDB" id="A0A8J4FZJ8"/>
<feature type="domain" description="NAD(P)-binding" evidence="3">
    <location>
        <begin position="435"/>
        <end position="536"/>
    </location>
</feature>
<comment type="caution">
    <text evidence="4">The sequence shown here is derived from an EMBL/GenBank/DDBJ whole genome shotgun (WGS) entry which is preliminary data.</text>
</comment>
<dbReference type="SUPFAM" id="SSF49785">
    <property type="entry name" value="Galactose-binding domain-like"/>
    <property type="match status" value="1"/>
</dbReference>
<keyword evidence="6" id="KW-1185">Reference proteome</keyword>
<evidence type="ECO:0000313" key="6">
    <source>
        <dbReference type="Proteomes" id="UP000747110"/>
    </source>
</evidence>
<protein>
    <recommendedName>
        <fullName evidence="7">NAD(P)-binding domain-containing protein</fullName>
    </recommendedName>
</protein>
<feature type="compositionally biased region" description="Basic and acidic residues" evidence="1">
    <location>
        <begin position="651"/>
        <end position="667"/>
    </location>
</feature>
<dbReference type="PANTHER" id="PTHR15020:SF11">
    <property type="entry name" value="OS06G0360300 PROTEIN"/>
    <property type="match status" value="1"/>
</dbReference>
<dbReference type="PANTHER" id="PTHR15020">
    <property type="entry name" value="FLAVIN REDUCTASE-RELATED"/>
    <property type="match status" value="1"/>
</dbReference>
<proteinExistence type="predicted"/>
<dbReference type="SUPFAM" id="SSF51735">
    <property type="entry name" value="NAD(P)-binding Rossmann-fold domains"/>
    <property type="match status" value="1"/>
</dbReference>
<organism evidence="4 6">
    <name type="scientific">Volvox reticuliferus</name>
    <dbReference type="NCBI Taxonomy" id="1737510"/>
    <lineage>
        <taxon>Eukaryota</taxon>
        <taxon>Viridiplantae</taxon>
        <taxon>Chlorophyta</taxon>
        <taxon>core chlorophytes</taxon>
        <taxon>Chlorophyceae</taxon>
        <taxon>CS clade</taxon>
        <taxon>Chlamydomonadales</taxon>
        <taxon>Volvocaceae</taxon>
        <taxon>Volvox</taxon>
    </lineage>
</organism>
<dbReference type="Pfam" id="PF08547">
    <property type="entry name" value="CIA30"/>
    <property type="match status" value="1"/>
</dbReference>
<feature type="region of interest" description="Disordered" evidence="1">
    <location>
        <begin position="612"/>
        <end position="667"/>
    </location>
</feature>
<evidence type="ECO:0000259" key="3">
    <source>
        <dbReference type="Pfam" id="PF13460"/>
    </source>
</evidence>
<dbReference type="InterPro" id="IPR013857">
    <property type="entry name" value="NADH-UbQ_OxRdtase-assoc_prot30"/>
</dbReference>
<evidence type="ECO:0000313" key="4">
    <source>
        <dbReference type="EMBL" id="GIL92972.1"/>
    </source>
</evidence>
<evidence type="ECO:0000256" key="1">
    <source>
        <dbReference type="SAM" id="MobiDB-lite"/>
    </source>
</evidence>
<dbReference type="OrthoDB" id="426386at2759"/>
<evidence type="ECO:0000259" key="2">
    <source>
        <dbReference type="Pfam" id="PF08547"/>
    </source>
</evidence>
<evidence type="ECO:0000313" key="5">
    <source>
        <dbReference type="EMBL" id="GIM12011.1"/>
    </source>
</evidence>
<gene>
    <name evidence="4" type="ORF">Vretifemale_20446</name>
    <name evidence="5" type="ORF">Vretimale_15467</name>
</gene>
<feature type="region of interest" description="Disordered" evidence="1">
    <location>
        <begin position="1"/>
        <end position="20"/>
    </location>
</feature>
<evidence type="ECO:0008006" key="7">
    <source>
        <dbReference type="Google" id="ProtNLM"/>
    </source>
</evidence>
<name>A0A8J4FZJ8_9CHLO</name>
<accession>A0A8J4FZJ8</accession>
<dbReference type="InterPro" id="IPR016040">
    <property type="entry name" value="NAD(P)-bd_dom"/>
</dbReference>
<dbReference type="InterPro" id="IPR036291">
    <property type="entry name" value="NAD(P)-bd_dom_sf"/>
</dbReference>
<dbReference type="Proteomes" id="UP000722791">
    <property type="component" value="Unassembled WGS sequence"/>
</dbReference>
<reference evidence="4" key="1">
    <citation type="journal article" date="2021" name="Proc. Natl. Acad. Sci. U.S.A.">
        <title>Three genomes in the algal genus Volvox reveal the fate of a haploid sex-determining region after a transition to homothallism.</title>
        <authorList>
            <person name="Yamamoto K."/>
            <person name="Hamaji T."/>
            <person name="Kawai-Toyooka H."/>
            <person name="Matsuzaki R."/>
            <person name="Takahashi F."/>
            <person name="Nishimura Y."/>
            <person name="Kawachi M."/>
            <person name="Noguchi H."/>
            <person name="Minakuchi Y."/>
            <person name="Umen J.G."/>
            <person name="Toyoda A."/>
            <person name="Nozaki H."/>
        </authorList>
    </citation>
    <scope>NUCLEOTIDE SEQUENCE</scope>
    <source>
        <strain evidence="5">NIES-3785</strain>
        <strain evidence="4">NIES-3786</strain>
    </source>
</reference>
<dbReference type="EMBL" id="BNCQ01000041">
    <property type="protein sequence ID" value="GIM12011.1"/>
    <property type="molecule type" value="Genomic_DNA"/>
</dbReference>
<dbReference type="InterPro" id="IPR008979">
    <property type="entry name" value="Galactose-bd-like_sf"/>
</dbReference>
<dbReference type="Proteomes" id="UP000747110">
    <property type="component" value="Unassembled WGS sequence"/>
</dbReference>
<dbReference type="Pfam" id="PF13460">
    <property type="entry name" value="NAD_binding_10"/>
    <property type="match status" value="1"/>
</dbReference>
<feature type="compositionally biased region" description="Low complexity" evidence="1">
    <location>
        <begin position="613"/>
        <end position="628"/>
    </location>
</feature>
<feature type="domain" description="NADH:ubiquinone oxidoreductase intermediate-associated protein 30" evidence="2">
    <location>
        <begin position="258"/>
        <end position="422"/>
    </location>
</feature>
<dbReference type="Gene3D" id="3.40.50.720">
    <property type="entry name" value="NAD(P)-binding Rossmann-like Domain"/>
    <property type="match status" value="2"/>
</dbReference>
<dbReference type="EMBL" id="BNCP01000086">
    <property type="protein sequence ID" value="GIL92972.1"/>
    <property type="molecule type" value="Genomic_DNA"/>
</dbReference>